<evidence type="ECO:0000256" key="4">
    <source>
        <dbReference type="ARBA" id="ARBA00022729"/>
    </source>
</evidence>
<proteinExistence type="inferred from homology"/>
<dbReference type="EMBL" id="SMSJ01000075">
    <property type="protein sequence ID" value="TDH59215.1"/>
    <property type="molecule type" value="Genomic_DNA"/>
</dbReference>
<dbReference type="GO" id="GO:0042597">
    <property type="term" value="C:periplasmic space"/>
    <property type="evidence" value="ECO:0007669"/>
    <property type="project" value="UniProtKB-SubCell"/>
</dbReference>
<name>A0A4V3A9H3_9PROT</name>
<dbReference type="PANTHER" id="PTHR43649:SF34">
    <property type="entry name" value="ABC TRANSPORTER PERIPLASMIC-BINDING PROTEIN YCJN-RELATED"/>
    <property type="match status" value="1"/>
</dbReference>
<dbReference type="AlphaFoldDB" id="A0A4V3A9H3"/>
<evidence type="ECO:0000256" key="2">
    <source>
        <dbReference type="ARBA" id="ARBA00008520"/>
    </source>
</evidence>
<reference evidence="5 6" key="1">
    <citation type="journal article" date="2016" name="J. Microbiol.">
        <title>Dankookia rubra gen. nov., sp. nov., an alphaproteobacterium isolated from sediment of a shallow stream.</title>
        <authorList>
            <person name="Kim W.H."/>
            <person name="Kim D.H."/>
            <person name="Kang K."/>
            <person name="Ahn T.Y."/>
        </authorList>
    </citation>
    <scope>NUCLEOTIDE SEQUENCE [LARGE SCALE GENOMIC DNA]</scope>
    <source>
        <strain evidence="5 6">JCM30602</strain>
    </source>
</reference>
<accession>A0A4V3A9H3</accession>
<dbReference type="SUPFAM" id="SSF53850">
    <property type="entry name" value="Periplasmic binding protein-like II"/>
    <property type="match status" value="1"/>
</dbReference>
<dbReference type="OrthoDB" id="9804061at2"/>
<sequence length="432" mass="48160">MIRMSRRAALSGTLATSLLATPRLRAQGKPEKLVYIGDNQGGWKRALVEEVAPAFEKETGIRIEFTLLPTDAWRTRLKAEMGARSTGVDIAQWSPQMGGWMAPHLVDHEEVLAKIQQRDPQFNWDDFLAGTKKAAAYDGRLIGIPYRITTGILHYQRPIFERAGVSQPPQTFAEFLEVAQKVNGPPDRYAVGIMGKQGSGTYTSFASWLYSAGGQLVDFKTGEVFINQTKAVEALRFYAEMMAKHKVVVPEATTWEYDEIIGGGQRDRYAMAQTFAPYGSLINDPTVSKTAGNWAWAIVPGHTDIEQSRTWIDGHFLSVPRYAKNPDWSIEFIRMACSQRWQRRSMERGNAPPRGSVLRDSDMAAKYGWSPVAAKAIETGVPTPSHPVFDSLELTLRPAISQCLIGERTAQQALDEVAADWRRTLRRAGVGR</sequence>
<comment type="subcellular location">
    <subcellularLocation>
        <location evidence="1">Periplasm</location>
    </subcellularLocation>
</comment>
<keyword evidence="4" id="KW-0732">Signal</keyword>
<evidence type="ECO:0000313" key="6">
    <source>
        <dbReference type="Proteomes" id="UP000295096"/>
    </source>
</evidence>
<keyword evidence="6" id="KW-1185">Reference proteome</keyword>
<evidence type="ECO:0000256" key="3">
    <source>
        <dbReference type="ARBA" id="ARBA00022448"/>
    </source>
</evidence>
<comment type="similarity">
    <text evidence="2">Belongs to the bacterial solute-binding protein 1 family.</text>
</comment>
<gene>
    <name evidence="5" type="ORF">E2C06_28475</name>
</gene>
<protein>
    <submittedName>
        <fullName evidence="5">Extracellular solute-binding protein</fullName>
    </submittedName>
</protein>
<comment type="caution">
    <text evidence="5">The sequence shown here is derived from an EMBL/GenBank/DDBJ whole genome shotgun (WGS) entry which is preliminary data.</text>
</comment>
<dbReference type="InterPro" id="IPR006059">
    <property type="entry name" value="SBP"/>
</dbReference>
<keyword evidence="3" id="KW-0813">Transport</keyword>
<evidence type="ECO:0000256" key="1">
    <source>
        <dbReference type="ARBA" id="ARBA00004418"/>
    </source>
</evidence>
<dbReference type="Gene3D" id="3.40.190.10">
    <property type="entry name" value="Periplasmic binding protein-like II"/>
    <property type="match status" value="2"/>
</dbReference>
<dbReference type="PANTHER" id="PTHR43649">
    <property type="entry name" value="ARABINOSE-BINDING PROTEIN-RELATED"/>
    <property type="match status" value="1"/>
</dbReference>
<organism evidence="5 6">
    <name type="scientific">Dankookia rubra</name>
    <dbReference type="NCBI Taxonomy" id="1442381"/>
    <lineage>
        <taxon>Bacteria</taxon>
        <taxon>Pseudomonadati</taxon>
        <taxon>Pseudomonadota</taxon>
        <taxon>Alphaproteobacteria</taxon>
        <taxon>Acetobacterales</taxon>
        <taxon>Roseomonadaceae</taxon>
        <taxon>Dankookia</taxon>
    </lineage>
</organism>
<dbReference type="Pfam" id="PF01547">
    <property type="entry name" value="SBP_bac_1"/>
    <property type="match status" value="1"/>
</dbReference>
<dbReference type="Proteomes" id="UP000295096">
    <property type="component" value="Unassembled WGS sequence"/>
</dbReference>
<dbReference type="InterPro" id="IPR050490">
    <property type="entry name" value="Bact_solute-bd_prot1"/>
</dbReference>
<evidence type="ECO:0000313" key="5">
    <source>
        <dbReference type="EMBL" id="TDH59215.1"/>
    </source>
</evidence>
<dbReference type="RefSeq" id="WP_133291970.1">
    <property type="nucleotide sequence ID" value="NZ_SMSJ01000075.1"/>
</dbReference>